<dbReference type="AlphaFoldDB" id="A0A6B9VF66"/>
<dbReference type="Proteomes" id="UP000464620">
    <property type="component" value="Chromosome B09"/>
</dbReference>
<accession>A0A6B9VF66</accession>
<organism evidence="1 2">
    <name type="scientific">Arachis hypogaea</name>
    <name type="common">Peanut</name>
    <dbReference type="NCBI Taxonomy" id="3818"/>
    <lineage>
        <taxon>Eukaryota</taxon>
        <taxon>Viridiplantae</taxon>
        <taxon>Streptophyta</taxon>
        <taxon>Embryophyta</taxon>
        <taxon>Tracheophyta</taxon>
        <taxon>Spermatophyta</taxon>
        <taxon>Magnoliopsida</taxon>
        <taxon>eudicotyledons</taxon>
        <taxon>Gunneridae</taxon>
        <taxon>Pentapetalae</taxon>
        <taxon>rosids</taxon>
        <taxon>fabids</taxon>
        <taxon>Fabales</taxon>
        <taxon>Fabaceae</taxon>
        <taxon>Papilionoideae</taxon>
        <taxon>50 kb inversion clade</taxon>
        <taxon>dalbergioids sensu lato</taxon>
        <taxon>Dalbergieae</taxon>
        <taxon>Pterocarpus clade</taxon>
        <taxon>Arachis</taxon>
    </lineage>
</organism>
<sequence>MEEAEIGADEVIIIMKHQGPEVHLGEQAKDGALGLMKSDDQGRTRGNCMLGFTWLSLLSLCGRTRSVSWRRRSWLGFWLQKWRLPSSIKRENSHCLEQGESVRVQGTEFSELPELTVFSSPSMYYV</sequence>
<evidence type="ECO:0000313" key="1">
    <source>
        <dbReference type="EMBL" id="QHN79747.1"/>
    </source>
</evidence>
<evidence type="ECO:0000313" key="2">
    <source>
        <dbReference type="Proteomes" id="UP000464620"/>
    </source>
</evidence>
<name>A0A6B9VF66_ARAHY</name>
<proteinExistence type="predicted"/>
<protein>
    <submittedName>
        <fullName evidence="1">Uncharacterized protein</fullName>
    </submittedName>
</protein>
<gene>
    <name evidence="1" type="ORF">DS421_19g672610</name>
</gene>
<reference evidence="1 2" key="1">
    <citation type="submission" date="2020-01" db="EMBL/GenBank/DDBJ databases">
        <title>Genome sequence of Arachis hypogaea, cultivar Shitouqi.</title>
        <authorList>
            <person name="Zhuang W."/>
            <person name="Chen H."/>
            <person name="Varshney R."/>
            <person name="Wang D."/>
            <person name="Ming R."/>
        </authorList>
    </citation>
    <scope>NUCLEOTIDE SEQUENCE [LARGE SCALE GENOMIC DNA]</scope>
    <source>
        <tissue evidence="1">Young leaf</tissue>
    </source>
</reference>
<dbReference type="EMBL" id="CP031001">
    <property type="protein sequence ID" value="QHN79747.1"/>
    <property type="molecule type" value="Genomic_DNA"/>
</dbReference>